<sequence>MVVGLPWLSVSSAHGEGAGLQYSLGMGLLRLVINSYEARPWSSEGLASSTSFKKPSLLSAGPFLKGPSLGPGRPAYPDEAFLTSLGLTPGMLLSSQGVIAALTALQVLEATHARLKQVAESRAQNRHGGPYSPATWVTRCRLQPPCSRGRREGNADVSSPLWLVSVSGVFAMAQVLLSAQAPPSALEPLSPACACGSRPQPSTRKQMEDTEARTPSARPYTPLALTCPSLTSGPSAWCFPGALRQGMAGALLLPGALYLAHPAVCWGPLGGPHSWHGTGSLALDSLSAAGRAQPSCDLGGAQQAPLLLLQLPYLWPQSLSCDNVELLPSREASRSPCRTRGVRGRGTLQGAAQTPSPPACWWAPPRQGVVETRPPDAQALLTEQRLDTETHKAGRREHRRSTPGARREHACAEYNRNTSISCADLVLSDLRAGKWTAPQRRLAAPTISSPSWDRYTVRHSGSRRADLQTADRLRPPGLCAAVSLQKKGDGVPSRQRRFLQQLWGLRSHHAPIVATAAHLPTPAGGAPAGHPHHRLHGCMRSTDLGLGRALAPLLFLRTPLEGAAAGKNRPGKGSRSSHGEEAGAPRSVLKHSPRAARLFQQEPGWLHYHLLPRNASASHLRTLDHVWARHLALVPLGLRKREHEREQLPSAVWSHPAVVPECEGTGCWLPRAGQRDQLCSSCRPAAGQGYAPQLSVPQGVPFCARGLTRPCTLFLKTSRGLSWPQYHGASLTPPGYGPGLLAELGYRKG</sequence>
<protein>
    <submittedName>
        <fullName evidence="2">Uncharacterized protein</fullName>
    </submittedName>
</protein>
<proteinExistence type="predicted"/>
<feature type="region of interest" description="Disordered" evidence="1">
    <location>
        <begin position="193"/>
        <end position="218"/>
    </location>
</feature>
<evidence type="ECO:0000313" key="3">
    <source>
        <dbReference type="Proteomes" id="UP000011518"/>
    </source>
</evidence>
<keyword evidence="3" id="KW-1185">Reference proteome</keyword>
<feature type="region of interest" description="Disordered" evidence="1">
    <location>
        <begin position="563"/>
        <end position="592"/>
    </location>
</feature>
<evidence type="ECO:0000256" key="1">
    <source>
        <dbReference type="SAM" id="MobiDB-lite"/>
    </source>
</evidence>
<dbReference type="EMBL" id="KB320773">
    <property type="protein sequence ID" value="ELW63530.1"/>
    <property type="molecule type" value="Genomic_DNA"/>
</dbReference>
<reference evidence="3" key="1">
    <citation type="submission" date="2012-07" db="EMBL/GenBank/DDBJ databases">
        <title>Genome of the Chinese tree shrew, a rising model animal genetically related to primates.</title>
        <authorList>
            <person name="Zhang G."/>
            <person name="Fan Y."/>
            <person name="Yao Y."/>
            <person name="Huang Z."/>
        </authorList>
    </citation>
    <scope>NUCLEOTIDE SEQUENCE [LARGE SCALE GENOMIC DNA]</scope>
</reference>
<dbReference type="Proteomes" id="UP000011518">
    <property type="component" value="Unassembled WGS sequence"/>
</dbReference>
<feature type="region of interest" description="Disordered" evidence="1">
    <location>
        <begin position="388"/>
        <end position="408"/>
    </location>
</feature>
<dbReference type="AlphaFoldDB" id="L9KKR6"/>
<gene>
    <name evidence="2" type="ORF">TREES_T100020667</name>
</gene>
<feature type="region of interest" description="Disordered" evidence="1">
    <location>
        <begin position="334"/>
        <end position="360"/>
    </location>
</feature>
<dbReference type="InParanoid" id="L9KKR6"/>
<name>L9KKR6_TUPCH</name>
<reference evidence="3" key="2">
    <citation type="journal article" date="2013" name="Nat. Commun.">
        <title>Genome of the Chinese tree shrew.</title>
        <authorList>
            <person name="Fan Y."/>
            <person name="Huang Z.Y."/>
            <person name="Cao C.C."/>
            <person name="Chen C.S."/>
            <person name="Chen Y.X."/>
            <person name="Fan D.D."/>
            <person name="He J."/>
            <person name="Hou H.L."/>
            <person name="Hu L."/>
            <person name="Hu X.T."/>
            <person name="Jiang X.T."/>
            <person name="Lai R."/>
            <person name="Lang Y.S."/>
            <person name="Liang B."/>
            <person name="Liao S.G."/>
            <person name="Mu D."/>
            <person name="Ma Y.Y."/>
            <person name="Niu Y.Y."/>
            <person name="Sun X.Q."/>
            <person name="Xia J.Q."/>
            <person name="Xiao J."/>
            <person name="Xiong Z.Q."/>
            <person name="Xu L."/>
            <person name="Yang L."/>
            <person name="Zhang Y."/>
            <person name="Zhao W."/>
            <person name="Zhao X.D."/>
            <person name="Zheng Y.T."/>
            <person name="Zhou J.M."/>
            <person name="Zhu Y.B."/>
            <person name="Zhang G.J."/>
            <person name="Wang J."/>
            <person name="Yao Y.G."/>
        </authorList>
    </citation>
    <scope>NUCLEOTIDE SEQUENCE [LARGE SCALE GENOMIC DNA]</scope>
</reference>
<organism evidence="2 3">
    <name type="scientific">Tupaia chinensis</name>
    <name type="common">Chinese tree shrew</name>
    <name type="synonym">Tupaia belangeri chinensis</name>
    <dbReference type="NCBI Taxonomy" id="246437"/>
    <lineage>
        <taxon>Eukaryota</taxon>
        <taxon>Metazoa</taxon>
        <taxon>Chordata</taxon>
        <taxon>Craniata</taxon>
        <taxon>Vertebrata</taxon>
        <taxon>Euteleostomi</taxon>
        <taxon>Mammalia</taxon>
        <taxon>Eutheria</taxon>
        <taxon>Euarchontoglires</taxon>
        <taxon>Scandentia</taxon>
        <taxon>Tupaiidae</taxon>
        <taxon>Tupaia</taxon>
    </lineage>
</organism>
<accession>L9KKR6</accession>
<evidence type="ECO:0000313" key="2">
    <source>
        <dbReference type="EMBL" id="ELW63530.1"/>
    </source>
</evidence>